<dbReference type="RefSeq" id="WP_171093224.1">
    <property type="nucleotide sequence ID" value="NZ_CP053069.1"/>
</dbReference>
<feature type="transmembrane region" description="Helical" evidence="1">
    <location>
        <begin position="234"/>
        <end position="255"/>
    </location>
</feature>
<proteinExistence type="predicted"/>
<name>A0A6M4GWK9_9PROT</name>
<evidence type="ECO:0000313" key="2">
    <source>
        <dbReference type="EMBL" id="QJR11681.1"/>
    </source>
</evidence>
<reference evidence="2 3" key="1">
    <citation type="submission" date="2020-04" db="EMBL/GenBank/DDBJ databases">
        <title>Usitatibacter rugosus gen. nov., sp. nov. and Usitatibacter palustris sp. nov., novel members of Usitatibacteraceae fam. nov. within the order Nitrosomonadales isolated from soil.</title>
        <authorList>
            <person name="Huber K.J."/>
            <person name="Neumann-Schaal M."/>
            <person name="Geppert A."/>
            <person name="Luckner M."/>
            <person name="Wanner G."/>
            <person name="Overmann J."/>
        </authorList>
    </citation>
    <scope>NUCLEOTIDE SEQUENCE [LARGE SCALE GENOMIC DNA]</scope>
    <source>
        <strain evidence="2 3">0125_3</strain>
    </source>
</reference>
<feature type="transmembrane region" description="Helical" evidence="1">
    <location>
        <begin position="29"/>
        <end position="54"/>
    </location>
</feature>
<dbReference type="KEGG" id="uru:DSM104443_02763"/>
<keyword evidence="1" id="KW-0472">Membrane</keyword>
<keyword evidence="1" id="KW-0812">Transmembrane</keyword>
<evidence type="ECO:0000256" key="1">
    <source>
        <dbReference type="SAM" id="Phobius"/>
    </source>
</evidence>
<dbReference type="EMBL" id="CP053069">
    <property type="protein sequence ID" value="QJR11681.1"/>
    <property type="molecule type" value="Genomic_DNA"/>
</dbReference>
<dbReference type="AlphaFoldDB" id="A0A6M4GWK9"/>
<feature type="transmembrane region" description="Helical" evidence="1">
    <location>
        <begin position="169"/>
        <end position="194"/>
    </location>
</feature>
<accession>A0A6M4GWK9</accession>
<evidence type="ECO:0000313" key="3">
    <source>
        <dbReference type="Proteomes" id="UP000501534"/>
    </source>
</evidence>
<organism evidence="2 3">
    <name type="scientific">Usitatibacter rugosus</name>
    <dbReference type="NCBI Taxonomy" id="2732067"/>
    <lineage>
        <taxon>Bacteria</taxon>
        <taxon>Pseudomonadati</taxon>
        <taxon>Pseudomonadota</taxon>
        <taxon>Betaproteobacteria</taxon>
        <taxon>Nitrosomonadales</taxon>
        <taxon>Usitatibacteraceae</taxon>
        <taxon>Usitatibacter</taxon>
    </lineage>
</organism>
<gene>
    <name evidence="2" type="ORF">DSM104443_02763</name>
</gene>
<keyword evidence="1" id="KW-1133">Transmembrane helix</keyword>
<keyword evidence="3" id="KW-1185">Reference proteome</keyword>
<dbReference type="Proteomes" id="UP000501534">
    <property type="component" value="Chromosome"/>
</dbReference>
<feature type="transmembrane region" description="Helical" evidence="1">
    <location>
        <begin position="66"/>
        <end position="91"/>
    </location>
</feature>
<protein>
    <submittedName>
        <fullName evidence="2">Uncharacterized protein</fullName>
    </submittedName>
</protein>
<sequence>MTKDRRPASEVLAHTLAGRVRQRRGMVRFHMFLIVVTSVAMATLVTAGLLAVGVDALWKRYLPALLVAYGTFFLGVWVWLHVTSVGADLGIEATGARRARKSKSSDPGLDAAPDIGDIPLSLPTRVDGPVFHGGGGTFDGGGASSSWGDGVVDGVGDAVGSAFDDEGGFLLVIAIALVVLALALLFGAAGYVIYQAPAILSEVVFELLLAQPLARGMGAIESSRWFGALFSRTIGPFLLVAGGMLLFAAFAASVAPQARTAGEVLRSL</sequence>